<protein>
    <recommendedName>
        <fullName evidence="3">Tsi6 domain-containing protein</fullName>
    </recommendedName>
</protein>
<evidence type="ECO:0000313" key="1">
    <source>
        <dbReference type="EMBL" id="OEF99587.1"/>
    </source>
</evidence>
<dbReference type="STRING" id="337097.BHF71_08520"/>
<organism evidence="1 2">
    <name type="scientific">Vulcanibacillus modesticaldus</name>
    <dbReference type="NCBI Taxonomy" id="337097"/>
    <lineage>
        <taxon>Bacteria</taxon>
        <taxon>Bacillati</taxon>
        <taxon>Bacillota</taxon>
        <taxon>Bacilli</taxon>
        <taxon>Bacillales</taxon>
        <taxon>Bacillaceae</taxon>
        <taxon>Vulcanibacillus</taxon>
    </lineage>
</organism>
<evidence type="ECO:0000313" key="2">
    <source>
        <dbReference type="Proteomes" id="UP000243739"/>
    </source>
</evidence>
<proteinExistence type="predicted"/>
<dbReference type="EMBL" id="MIJF01000019">
    <property type="protein sequence ID" value="OEF99587.1"/>
    <property type="molecule type" value="Genomic_DNA"/>
</dbReference>
<name>A0A1D2YV99_9BACI</name>
<gene>
    <name evidence="1" type="ORF">BHF71_08520</name>
</gene>
<keyword evidence="2" id="KW-1185">Reference proteome</keyword>
<comment type="caution">
    <text evidence="1">The sequence shown here is derived from an EMBL/GenBank/DDBJ whole genome shotgun (WGS) entry which is preliminary data.</text>
</comment>
<sequence length="93" mass="10862">MTLDLLKQQINKVILQIGEQYRQNPKPILELILKRYRNALDVINNNEPDSLKQGQFNIIGGVRAYLDSSSDYNNPILEEMYKAEQLVKHLFPF</sequence>
<accession>A0A1D2YV99</accession>
<evidence type="ECO:0008006" key="3">
    <source>
        <dbReference type="Google" id="ProtNLM"/>
    </source>
</evidence>
<dbReference type="Proteomes" id="UP000243739">
    <property type="component" value="Unassembled WGS sequence"/>
</dbReference>
<dbReference type="AlphaFoldDB" id="A0A1D2YV99"/>
<reference evidence="1 2" key="1">
    <citation type="submission" date="2016-09" db="EMBL/GenBank/DDBJ databases">
        <title>Draft genome sequence for the type strain of Vulcanibacillus modesticaldus BR, a strictly anaerobic, moderately thermophilic, and nitrate-reducing bacterium from deep sea-hydrothermal vents of the Mid-Atlantic Ridge.</title>
        <authorList>
            <person name="Abin C.A."/>
            <person name="Hollibaugh J.T."/>
        </authorList>
    </citation>
    <scope>NUCLEOTIDE SEQUENCE [LARGE SCALE GENOMIC DNA]</scope>
    <source>
        <strain evidence="1 2">BR</strain>
    </source>
</reference>
<dbReference type="OrthoDB" id="2453885at2"/>